<organism evidence="1 2">
    <name type="scientific">Herbaspirillum frisingense</name>
    <dbReference type="NCBI Taxonomy" id="92645"/>
    <lineage>
        <taxon>Bacteria</taxon>
        <taxon>Pseudomonadati</taxon>
        <taxon>Pseudomonadota</taxon>
        <taxon>Betaproteobacteria</taxon>
        <taxon>Burkholderiales</taxon>
        <taxon>Oxalobacteraceae</taxon>
        <taxon>Herbaspirillum</taxon>
    </lineage>
</organism>
<dbReference type="EMBL" id="JAVDSJ010000003">
    <property type="protein sequence ID" value="MDR6584289.1"/>
    <property type="molecule type" value="Genomic_DNA"/>
</dbReference>
<name>A0ABU1PEE7_9BURK</name>
<reference evidence="1 2" key="1">
    <citation type="submission" date="2023-07" db="EMBL/GenBank/DDBJ databases">
        <title>Sorghum-associated microbial communities from plants grown in Nebraska, USA.</title>
        <authorList>
            <person name="Schachtman D."/>
        </authorList>
    </citation>
    <scope>NUCLEOTIDE SEQUENCE [LARGE SCALE GENOMIC DNA]</scope>
    <source>
        <strain evidence="1 2">596</strain>
    </source>
</reference>
<accession>A0ABU1PEE7</accession>
<protein>
    <submittedName>
        <fullName evidence="1">Heme oxygenase</fullName>
    </submittedName>
</protein>
<sequence length="196" mass="21570">MNPVTPHPAPLSARLKSETADLHQQMHALMERAQPFSDRLRYSRFVAAQYHFQRDVEHLFDDPGLQAALPDLQVRGREAAALADLADLQAAPGEVTIATASVRLPQAWGWLYVSEGSTLGAAFLLKEVQDKLGLSEHFGARHLAAYPEGRALAWRRFVGFLDASELTAAEQDAVVAGATAAFERFGLLLRRHFALD</sequence>
<dbReference type="InterPro" id="IPR016053">
    <property type="entry name" value="Haem_Oase-like"/>
</dbReference>
<evidence type="ECO:0000313" key="1">
    <source>
        <dbReference type="EMBL" id="MDR6584289.1"/>
    </source>
</evidence>
<dbReference type="CDD" id="cd19166">
    <property type="entry name" value="HemeO-bac"/>
    <property type="match status" value="1"/>
</dbReference>
<dbReference type="SUPFAM" id="SSF48613">
    <property type="entry name" value="Heme oxygenase-like"/>
    <property type="match status" value="1"/>
</dbReference>
<dbReference type="InterPro" id="IPR016084">
    <property type="entry name" value="Haem_Oase-like_multi-hlx"/>
</dbReference>
<evidence type="ECO:0000313" key="2">
    <source>
        <dbReference type="Proteomes" id="UP001260715"/>
    </source>
</evidence>
<gene>
    <name evidence="1" type="ORF">J2W50_002499</name>
</gene>
<dbReference type="Proteomes" id="UP001260715">
    <property type="component" value="Unassembled WGS sequence"/>
</dbReference>
<dbReference type="Gene3D" id="1.20.910.10">
    <property type="entry name" value="Heme oxygenase-like"/>
    <property type="match status" value="1"/>
</dbReference>
<proteinExistence type="predicted"/>
<comment type="caution">
    <text evidence="1">The sequence shown here is derived from an EMBL/GenBank/DDBJ whole genome shotgun (WGS) entry which is preliminary data.</text>
</comment>
<keyword evidence="2" id="KW-1185">Reference proteome</keyword>
<dbReference type="Pfam" id="PF01126">
    <property type="entry name" value="Heme_oxygenase"/>
    <property type="match status" value="1"/>
</dbReference>
<dbReference type="RefSeq" id="WP_102662670.1">
    <property type="nucleotide sequence ID" value="NZ_CP049139.1"/>
</dbReference>